<gene>
    <name evidence="10" type="ORF">BCR44DRAFT_59492</name>
</gene>
<dbReference type="Pfam" id="PF13574">
    <property type="entry name" value="Reprolysin_2"/>
    <property type="match status" value="1"/>
</dbReference>
<feature type="compositionally biased region" description="Low complexity" evidence="5">
    <location>
        <begin position="1020"/>
        <end position="1037"/>
    </location>
</feature>
<accession>A0A1Y2H6Q7</accession>
<feature type="domain" description="Peptidase M12B" evidence="9">
    <location>
        <begin position="386"/>
        <end position="615"/>
    </location>
</feature>
<dbReference type="PANTHER" id="PTHR45702">
    <property type="entry name" value="ADAM10/ADAM17 METALLOPEPTIDASE FAMILY MEMBER"/>
    <property type="match status" value="1"/>
</dbReference>
<feature type="compositionally biased region" description="Polar residues" evidence="5">
    <location>
        <begin position="973"/>
        <end position="986"/>
    </location>
</feature>
<dbReference type="InterPro" id="IPR024079">
    <property type="entry name" value="MetalloPept_cat_dom_sf"/>
</dbReference>
<feature type="region of interest" description="Disordered" evidence="5">
    <location>
        <begin position="941"/>
        <end position="960"/>
    </location>
</feature>
<comment type="caution">
    <text evidence="4">Lacks conserved residue(s) required for the propagation of feature annotation.</text>
</comment>
<sequence length="1068" mass="114891">MAMAMATSSSPLPRQPRRPRATLLLPLAIVLLGLSLLSPTPARAHTHDSPDDDLLHYQLLTSPPTLDIVRPGKVHLHKRTLPAVHPDDHVRIQLQAFNRTFHLHLEPYKHLIHPDAQVEVHYGNGRIVTKPLVARVFKGHVVESPHASSEIKQWDQAGILGKWPVDGSSPAHWKHDWFVGDARVVVEHDGMSDHDELAQQYPATTRRPIFHAHFSVNDERYTVSPIHAYNARRKPNDPEIAPFKVRRSIGGPKAAEATMVIYRDSDTRAGAASRMSALRKREAGSSALHKRLIKPGAKLQFDSGSEACGSGHTKWNLERRLELAAQRDAVPIVFGGNFSDPLSTSSSSPASPLVKRQARTTTQRATPATAFPQVSSTGSACLGDQKFLYMGVASDCTYSQLFQNSESAVLTQLINVWAEVSNKYLQTFNVGVGITTTVIKLSCGDETWNQPCDNNKLNIVQRLSAFSQWRGARGAQSDEGAWHLMSQCNTASTLGIAWTGTLCTITASQQPRAADPSLGTPAGTDFVSGTGVSTVTREQWKVVAHELGHNFGAIHDCTGRDCQAGQASGQTLAELSCAPCEQSASNGGNCDCGQRFIMNPTDSAQAQDFSPKSIETMCNTARRWARGSQARTCLLPLGAKKMLRGAECGNGIVEEGEQCDCGAKCDADPCCTTQCRFKGAAVCSDANSPGCCAQCQFKPAGTVCRAATEFCDLPEQCTGSSAACPTDQFRPNGTPCQLNNTAQFPKLTLENAPTTCATGMCASRNTQCFLASKGQTRVFASACPAQQGNCGATCLDSSTGVCYSLDSTFVDGTPCGFGSECEAGTCKGFAPLNLLSSWVYANTTVSIIVGVILGLALLSCLYSCCLKRALDRFRGKKKPAIRIPGPSMTPAPQRTNERPNRVANNSTPASGSTGARPSPPSEPTRADQLYNEQLVFLSNSVSNDRPAPAPSSSAPPNANHPLLREQEEYLASVQHSGHSAPINNQYGLPPVPPPVQPQAAYYPPDPYNDPYAHPPPPPQQQQQQQYYDYAQYPTPSSSAPPPMSTPPDAYAGYGAPLQQQSGRYPGGR</sequence>
<feature type="compositionally biased region" description="Pro residues" evidence="5">
    <location>
        <begin position="1003"/>
        <end position="1019"/>
    </location>
</feature>
<dbReference type="STRING" id="765915.A0A1Y2H6Q7"/>
<evidence type="ECO:0000256" key="6">
    <source>
        <dbReference type="SAM" id="Phobius"/>
    </source>
</evidence>
<dbReference type="InterPro" id="IPR036436">
    <property type="entry name" value="Disintegrin_dom_sf"/>
</dbReference>
<dbReference type="OrthoDB" id="5951731at2759"/>
<keyword evidence="7" id="KW-0732">Signal</keyword>
<dbReference type="Pfam" id="PF01562">
    <property type="entry name" value="Pep_M12B_propep"/>
    <property type="match status" value="1"/>
</dbReference>
<dbReference type="EMBL" id="MCFL01000204">
    <property type="protein sequence ID" value="ORZ29383.1"/>
    <property type="molecule type" value="Genomic_DNA"/>
</dbReference>
<dbReference type="AlphaFoldDB" id="A0A1Y2H6Q7"/>
<dbReference type="SMART" id="SM00050">
    <property type="entry name" value="DISIN"/>
    <property type="match status" value="1"/>
</dbReference>
<feature type="compositionally biased region" description="Low complexity" evidence="5">
    <location>
        <begin position="341"/>
        <end position="352"/>
    </location>
</feature>
<dbReference type="SUPFAM" id="SSF55486">
    <property type="entry name" value="Metalloproteases ('zincins'), catalytic domain"/>
    <property type="match status" value="1"/>
</dbReference>
<feature type="region of interest" description="Disordered" evidence="5">
    <location>
        <begin position="341"/>
        <end position="367"/>
    </location>
</feature>
<feature type="active site" evidence="4">
    <location>
        <position position="546"/>
    </location>
</feature>
<proteinExistence type="predicted"/>
<keyword evidence="11" id="KW-1185">Reference proteome</keyword>
<dbReference type="PROSITE" id="PS50214">
    <property type="entry name" value="DISINTEGRIN_2"/>
    <property type="match status" value="1"/>
</dbReference>
<feature type="binding site" evidence="4">
    <location>
        <position position="549"/>
    </location>
    <ligand>
        <name>Zn(2+)</name>
        <dbReference type="ChEBI" id="CHEBI:29105"/>
        <note>catalytic</note>
    </ligand>
</feature>
<keyword evidence="6" id="KW-1133">Transmembrane helix</keyword>
<evidence type="ECO:0000256" key="2">
    <source>
        <dbReference type="ARBA" id="ARBA00056552"/>
    </source>
</evidence>
<evidence type="ECO:0000256" key="5">
    <source>
        <dbReference type="SAM" id="MobiDB-lite"/>
    </source>
</evidence>
<dbReference type="GO" id="GO:0006509">
    <property type="term" value="P:membrane protein ectodomain proteolysis"/>
    <property type="evidence" value="ECO:0007669"/>
    <property type="project" value="TreeGrafter"/>
</dbReference>
<dbReference type="Gene3D" id="3.40.390.10">
    <property type="entry name" value="Collagenase (Catalytic Domain)"/>
    <property type="match status" value="1"/>
</dbReference>
<feature type="transmembrane region" description="Helical" evidence="6">
    <location>
        <begin position="845"/>
        <end position="866"/>
    </location>
</feature>
<organism evidence="10 11">
    <name type="scientific">Catenaria anguillulae PL171</name>
    <dbReference type="NCBI Taxonomy" id="765915"/>
    <lineage>
        <taxon>Eukaryota</taxon>
        <taxon>Fungi</taxon>
        <taxon>Fungi incertae sedis</taxon>
        <taxon>Blastocladiomycota</taxon>
        <taxon>Blastocladiomycetes</taxon>
        <taxon>Blastocladiales</taxon>
        <taxon>Catenariaceae</taxon>
        <taxon>Catenaria</taxon>
    </lineage>
</organism>
<dbReference type="InterPro" id="IPR001590">
    <property type="entry name" value="Peptidase_M12B"/>
</dbReference>
<comment type="caution">
    <text evidence="10">The sequence shown here is derived from an EMBL/GenBank/DDBJ whole genome shotgun (WGS) entry which is preliminary data.</text>
</comment>
<feature type="region of interest" description="Disordered" evidence="5">
    <location>
        <begin position="971"/>
        <end position="1068"/>
    </location>
</feature>
<dbReference type="InterPro" id="IPR001762">
    <property type="entry name" value="Disintegrin_dom"/>
</dbReference>
<dbReference type="Proteomes" id="UP000193411">
    <property type="component" value="Unassembled WGS sequence"/>
</dbReference>
<dbReference type="Pfam" id="PF00200">
    <property type="entry name" value="Disintegrin"/>
    <property type="match status" value="1"/>
</dbReference>
<evidence type="ECO:0000313" key="11">
    <source>
        <dbReference type="Proteomes" id="UP000193411"/>
    </source>
</evidence>
<evidence type="ECO:0000259" key="8">
    <source>
        <dbReference type="PROSITE" id="PS50214"/>
    </source>
</evidence>
<dbReference type="PROSITE" id="PS50215">
    <property type="entry name" value="ADAM_MEPRO"/>
    <property type="match status" value="1"/>
</dbReference>
<keyword evidence="6" id="KW-0472">Membrane</keyword>
<feature type="signal peptide" evidence="7">
    <location>
        <begin position="1"/>
        <end position="44"/>
    </location>
</feature>
<keyword evidence="1" id="KW-1015">Disulfide bond</keyword>
<dbReference type="GO" id="GO:0004222">
    <property type="term" value="F:metalloendopeptidase activity"/>
    <property type="evidence" value="ECO:0007669"/>
    <property type="project" value="InterPro"/>
</dbReference>
<dbReference type="Gene3D" id="4.10.70.10">
    <property type="entry name" value="Disintegrin domain"/>
    <property type="match status" value="1"/>
</dbReference>
<dbReference type="GO" id="GO:0005886">
    <property type="term" value="C:plasma membrane"/>
    <property type="evidence" value="ECO:0007669"/>
    <property type="project" value="TreeGrafter"/>
</dbReference>
<dbReference type="SUPFAM" id="SSF57552">
    <property type="entry name" value="Blood coagulation inhibitor (disintegrin)"/>
    <property type="match status" value="1"/>
</dbReference>
<dbReference type="InterPro" id="IPR002870">
    <property type="entry name" value="Peptidase_M12B_N"/>
</dbReference>
<feature type="region of interest" description="Disordered" evidence="5">
    <location>
        <begin position="879"/>
        <end position="925"/>
    </location>
</feature>
<reference evidence="10 11" key="1">
    <citation type="submission" date="2016-07" db="EMBL/GenBank/DDBJ databases">
        <title>Pervasive Adenine N6-methylation of Active Genes in Fungi.</title>
        <authorList>
            <consortium name="DOE Joint Genome Institute"/>
            <person name="Mondo S.J."/>
            <person name="Dannebaum R.O."/>
            <person name="Kuo R.C."/>
            <person name="Labutti K."/>
            <person name="Haridas S."/>
            <person name="Kuo A."/>
            <person name="Salamov A."/>
            <person name="Ahrendt S.R."/>
            <person name="Lipzen A."/>
            <person name="Sullivan W."/>
            <person name="Andreopoulos W.B."/>
            <person name="Clum A."/>
            <person name="Lindquist E."/>
            <person name="Daum C."/>
            <person name="Ramamoorthy G.K."/>
            <person name="Gryganskyi A."/>
            <person name="Culley D."/>
            <person name="Magnuson J.K."/>
            <person name="James T.Y."/>
            <person name="O'Malley M.A."/>
            <person name="Stajich J.E."/>
            <person name="Spatafora J.W."/>
            <person name="Visel A."/>
            <person name="Grigoriev I.V."/>
        </authorList>
    </citation>
    <scope>NUCLEOTIDE SEQUENCE [LARGE SCALE GENOMIC DNA]</scope>
    <source>
        <strain evidence="10 11">PL171</strain>
    </source>
</reference>
<feature type="domain" description="Disintegrin" evidence="8">
    <location>
        <begin position="645"/>
        <end position="732"/>
    </location>
</feature>
<evidence type="ECO:0000313" key="10">
    <source>
        <dbReference type="EMBL" id="ORZ29383.1"/>
    </source>
</evidence>
<evidence type="ECO:0000259" key="9">
    <source>
        <dbReference type="PROSITE" id="PS50215"/>
    </source>
</evidence>
<dbReference type="InterPro" id="IPR051489">
    <property type="entry name" value="ADAM_Metalloproteinase"/>
</dbReference>
<evidence type="ECO:0000256" key="4">
    <source>
        <dbReference type="PROSITE-ProRule" id="PRU00276"/>
    </source>
</evidence>
<evidence type="ECO:0000256" key="1">
    <source>
        <dbReference type="ARBA" id="ARBA00023157"/>
    </source>
</evidence>
<comment type="function">
    <text evidence="2">Probable zinc protease.</text>
</comment>
<evidence type="ECO:0000256" key="3">
    <source>
        <dbReference type="ARBA" id="ARBA00074021"/>
    </source>
</evidence>
<dbReference type="GO" id="GO:0046872">
    <property type="term" value="F:metal ion binding"/>
    <property type="evidence" value="ECO:0007669"/>
    <property type="project" value="UniProtKB-KW"/>
</dbReference>
<dbReference type="PANTHER" id="PTHR45702:SF2">
    <property type="entry name" value="KUZBANIAN, ISOFORM A"/>
    <property type="match status" value="1"/>
</dbReference>
<dbReference type="FunFam" id="4.10.70.10:FF:000003">
    <property type="entry name" value="Disintegrin and metalloproteinase domain-containing protein 17"/>
    <property type="match status" value="1"/>
</dbReference>
<protein>
    <recommendedName>
        <fullName evidence="3">Disintegrin and metalloproteinase domain-containing protein B</fullName>
    </recommendedName>
</protein>
<keyword evidence="4" id="KW-0862">Zinc</keyword>
<feature type="binding site" evidence="4">
    <location>
        <position position="555"/>
    </location>
    <ligand>
        <name>Zn(2+)</name>
        <dbReference type="ChEBI" id="CHEBI:29105"/>
        <note>catalytic</note>
    </ligand>
</feature>
<feature type="binding site" evidence="4">
    <location>
        <position position="545"/>
    </location>
    <ligand>
        <name>Zn(2+)</name>
        <dbReference type="ChEBI" id="CHEBI:29105"/>
        <note>catalytic</note>
    </ligand>
</feature>
<feature type="compositionally biased region" description="Polar residues" evidence="5">
    <location>
        <begin position="902"/>
        <end position="915"/>
    </location>
</feature>
<evidence type="ECO:0000256" key="7">
    <source>
        <dbReference type="SAM" id="SignalP"/>
    </source>
</evidence>
<keyword evidence="6" id="KW-0812">Transmembrane</keyword>
<feature type="chain" id="PRO_5012395389" description="Disintegrin and metalloproteinase domain-containing protein B" evidence="7">
    <location>
        <begin position="45"/>
        <end position="1068"/>
    </location>
</feature>
<name>A0A1Y2H6Q7_9FUNG</name>
<keyword evidence="4" id="KW-0479">Metal-binding</keyword>